<dbReference type="EMBL" id="JAUHGG010000003">
    <property type="protein sequence ID" value="MDS1821329.1"/>
    <property type="molecule type" value="Genomic_DNA"/>
</dbReference>
<gene>
    <name evidence="1" type="ORF">QX249_11695</name>
</gene>
<dbReference type="InterPro" id="IPR058701">
    <property type="entry name" value="PhiTE_072-like"/>
</dbReference>
<dbReference type="Pfam" id="PF26211">
    <property type="entry name" value="Phage_phiTE_072"/>
    <property type="match status" value="1"/>
</dbReference>
<evidence type="ECO:0000313" key="1">
    <source>
        <dbReference type="EMBL" id="MDS1821329.1"/>
    </source>
</evidence>
<comment type="caution">
    <text evidence="1">The sequence shown here is derived from an EMBL/GenBank/DDBJ whole genome shotgun (WGS) entry which is preliminary data.</text>
</comment>
<evidence type="ECO:0000313" key="2">
    <source>
        <dbReference type="Proteomes" id="UP001253193"/>
    </source>
</evidence>
<proteinExistence type="predicted"/>
<dbReference type="Proteomes" id="UP001253193">
    <property type="component" value="Unassembled WGS sequence"/>
</dbReference>
<accession>A0AAW8Q0Y7</accession>
<dbReference type="RefSeq" id="WP_311020206.1">
    <property type="nucleotide sequence ID" value="NZ_JAUHGG010000003.1"/>
</dbReference>
<name>A0AAW8Q0Y7_VIBPH</name>
<organism evidence="1 2">
    <name type="scientific">Vibrio parahaemolyticus</name>
    <dbReference type="NCBI Taxonomy" id="670"/>
    <lineage>
        <taxon>Bacteria</taxon>
        <taxon>Pseudomonadati</taxon>
        <taxon>Pseudomonadota</taxon>
        <taxon>Gammaproteobacteria</taxon>
        <taxon>Vibrionales</taxon>
        <taxon>Vibrionaceae</taxon>
        <taxon>Vibrio</taxon>
    </lineage>
</organism>
<protein>
    <submittedName>
        <fullName evidence="1">Uncharacterized protein</fullName>
    </submittedName>
</protein>
<reference evidence="1" key="1">
    <citation type="submission" date="2023-06" db="EMBL/GenBank/DDBJ databases">
        <title>Genomic Diversity of Vibrio spp. and Metagenomic Analysis of Pathogens in Florida Gulf Coastal Waters Following Hurricane Ian.</title>
        <authorList>
            <person name="Brumfield K.D."/>
        </authorList>
    </citation>
    <scope>NUCLEOTIDE SEQUENCE</scope>
    <source>
        <strain evidence="1">WBS2B-138</strain>
    </source>
</reference>
<sequence length="185" mass="21442">MIIEECTVTKYTIDIKELSESVTFFGQNKGVGRGEFTIQYAGGCYSYFWGATGEDDILTFIQDAPVGYLVRALMPTQYEEVDLEAMVFAAKDTACRIRRWGTQYMSRELARKLFDMTCWENYLTGWSEYPINNPFKLTSLEQEFEDSDFVANIEIPMKKTQQHKEAELIISTIQSEIKKIKKEEK</sequence>
<dbReference type="AlphaFoldDB" id="A0AAW8Q0Y7"/>